<dbReference type="Proteomes" id="UP000265520">
    <property type="component" value="Unassembled WGS sequence"/>
</dbReference>
<dbReference type="GO" id="GO:0003899">
    <property type="term" value="F:DNA-directed RNA polymerase activity"/>
    <property type="evidence" value="ECO:0007669"/>
    <property type="project" value="UniProtKB-EC"/>
</dbReference>
<keyword evidence="7" id="KW-1185">Reference proteome</keyword>
<accession>A0A392NZL2</accession>
<dbReference type="EC" id="2.7.7.6" evidence="1"/>
<organism evidence="6 7">
    <name type="scientific">Trifolium medium</name>
    <dbReference type="NCBI Taxonomy" id="97028"/>
    <lineage>
        <taxon>Eukaryota</taxon>
        <taxon>Viridiplantae</taxon>
        <taxon>Streptophyta</taxon>
        <taxon>Embryophyta</taxon>
        <taxon>Tracheophyta</taxon>
        <taxon>Spermatophyta</taxon>
        <taxon>Magnoliopsida</taxon>
        <taxon>eudicotyledons</taxon>
        <taxon>Gunneridae</taxon>
        <taxon>Pentapetalae</taxon>
        <taxon>rosids</taxon>
        <taxon>fabids</taxon>
        <taxon>Fabales</taxon>
        <taxon>Fabaceae</taxon>
        <taxon>Papilionoideae</taxon>
        <taxon>50 kb inversion clade</taxon>
        <taxon>NPAAA clade</taxon>
        <taxon>Hologalegina</taxon>
        <taxon>IRL clade</taxon>
        <taxon>Trifolieae</taxon>
        <taxon>Trifolium</taxon>
    </lineage>
</organism>
<keyword evidence="3" id="KW-0808">Transferase</keyword>
<keyword evidence="4" id="KW-0548">Nucleotidyltransferase</keyword>
<evidence type="ECO:0000256" key="4">
    <source>
        <dbReference type="ARBA" id="ARBA00022695"/>
    </source>
</evidence>
<dbReference type="GO" id="GO:0000428">
    <property type="term" value="C:DNA-directed RNA polymerase complex"/>
    <property type="evidence" value="ECO:0007669"/>
    <property type="project" value="UniProtKB-KW"/>
</dbReference>
<evidence type="ECO:0000256" key="1">
    <source>
        <dbReference type="ARBA" id="ARBA00012418"/>
    </source>
</evidence>
<dbReference type="InterPro" id="IPR045867">
    <property type="entry name" value="DNA-dir_RpoC_beta_prime"/>
</dbReference>
<feature type="non-terminal residue" evidence="6">
    <location>
        <position position="157"/>
    </location>
</feature>
<comment type="caution">
    <text evidence="6">The sequence shown here is derived from an EMBL/GenBank/DDBJ whole genome shotgun (WGS) entry which is preliminary data.</text>
</comment>
<dbReference type="AlphaFoldDB" id="A0A392NZL2"/>
<dbReference type="SUPFAM" id="SSF64484">
    <property type="entry name" value="beta and beta-prime subunits of DNA dependent RNA-polymerase"/>
    <property type="match status" value="1"/>
</dbReference>
<dbReference type="PANTHER" id="PTHR19376:SF36">
    <property type="entry name" value="DNA-DIRECTED RNA POLYMERASE IV SUBUNIT 1"/>
    <property type="match status" value="1"/>
</dbReference>
<name>A0A392NZL2_9FABA</name>
<evidence type="ECO:0000313" key="7">
    <source>
        <dbReference type="Proteomes" id="UP000265520"/>
    </source>
</evidence>
<protein>
    <recommendedName>
        <fullName evidence="1">DNA-directed RNA polymerase</fullName>
        <ecNumber evidence="1">2.7.7.6</ecNumber>
    </recommendedName>
</protein>
<dbReference type="GO" id="GO:0006351">
    <property type="term" value="P:DNA-templated transcription"/>
    <property type="evidence" value="ECO:0007669"/>
    <property type="project" value="InterPro"/>
</dbReference>
<evidence type="ECO:0000313" key="6">
    <source>
        <dbReference type="EMBL" id="MCI04700.1"/>
    </source>
</evidence>
<proteinExistence type="predicted"/>
<evidence type="ECO:0000256" key="5">
    <source>
        <dbReference type="ARBA" id="ARBA00023163"/>
    </source>
</evidence>
<keyword evidence="5" id="KW-0804">Transcription</keyword>
<evidence type="ECO:0000256" key="2">
    <source>
        <dbReference type="ARBA" id="ARBA00022478"/>
    </source>
</evidence>
<dbReference type="EMBL" id="LXQA010056225">
    <property type="protein sequence ID" value="MCI04700.1"/>
    <property type="molecule type" value="Genomic_DNA"/>
</dbReference>
<gene>
    <name evidence="6" type="ORF">A2U01_0025747</name>
</gene>
<reference evidence="6 7" key="1">
    <citation type="journal article" date="2018" name="Front. Plant Sci.">
        <title>Red Clover (Trifolium pratense) and Zigzag Clover (T. medium) - A Picture of Genomic Similarities and Differences.</title>
        <authorList>
            <person name="Dluhosova J."/>
            <person name="Istvanek J."/>
            <person name="Nedelnik J."/>
            <person name="Repkova J."/>
        </authorList>
    </citation>
    <scope>NUCLEOTIDE SEQUENCE [LARGE SCALE GENOMIC DNA]</scope>
    <source>
        <strain evidence="7">cv. 10/8</strain>
        <tissue evidence="6">Leaf</tissue>
    </source>
</reference>
<evidence type="ECO:0000256" key="3">
    <source>
        <dbReference type="ARBA" id="ARBA00022679"/>
    </source>
</evidence>
<keyword evidence="2 6" id="KW-0240">DNA-directed RNA polymerase</keyword>
<sequence length="157" mass="17003">MASDNDSGTFWGSLINHCHRIMPLIDWTRSHPDNIHHFCSAFGIDAGWQHYLHNLSAATSDTGKSILPKHLRLVANSLSASGEFVGLNAKGMARQRKHASVSSPFVQACFSNPGSSFLKAAKSGVMDNLQGNLDALAWGNCLPMGTSGQFDIIYSEK</sequence>
<dbReference type="PANTHER" id="PTHR19376">
    <property type="entry name" value="DNA-DIRECTED RNA POLYMERASE"/>
    <property type="match status" value="1"/>
</dbReference>